<protein>
    <submittedName>
        <fullName evidence="1">Uncharacterized protein</fullName>
    </submittedName>
</protein>
<reference evidence="2" key="1">
    <citation type="journal article" date="2019" name="Int. J. Syst. Evol. Microbiol.">
        <title>The Global Catalogue of Microorganisms (GCM) 10K type strain sequencing project: providing services to taxonomists for standard genome sequencing and annotation.</title>
        <authorList>
            <consortium name="The Broad Institute Genomics Platform"/>
            <consortium name="The Broad Institute Genome Sequencing Center for Infectious Disease"/>
            <person name="Wu L."/>
            <person name="Ma J."/>
        </authorList>
    </citation>
    <scope>NUCLEOTIDE SEQUENCE [LARGE SCALE GENOMIC DNA]</scope>
    <source>
        <strain evidence="2">JCM 13850</strain>
    </source>
</reference>
<dbReference type="RefSeq" id="WP_344268560.1">
    <property type="nucleotide sequence ID" value="NZ_BAAAMR010000031.1"/>
</dbReference>
<proteinExistence type="predicted"/>
<organism evidence="1 2">
    <name type="scientific">Actinomadura napierensis</name>
    <dbReference type="NCBI Taxonomy" id="267854"/>
    <lineage>
        <taxon>Bacteria</taxon>
        <taxon>Bacillati</taxon>
        <taxon>Actinomycetota</taxon>
        <taxon>Actinomycetes</taxon>
        <taxon>Streptosporangiales</taxon>
        <taxon>Thermomonosporaceae</taxon>
        <taxon>Actinomadura</taxon>
    </lineage>
</organism>
<sequence length="75" mass="8266">MSFEIKVNDVSEVLLQDGWHSVASGSFEVDRVTFGGASGADGQQREQWFRFEESSSEIMTAGPMSSVLAVRYDTD</sequence>
<comment type="caution">
    <text evidence="1">The sequence shown here is derived from an EMBL/GenBank/DDBJ whole genome shotgun (WGS) entry which is preliminary data.</text>
</comment>
<dbReference type="EMBL" id="BAAAMR010000031">
    <property type="protein sequence ID" value="GAA2141171.1"/>
    <property type="molecule type" value="Genomic_DNA"/>
</dbReference>
<evidence type="ECO:0000313" key="2">
    <source>
        <dbReference type="Proteomes" id="UP001501020"/>
    </source>
</evidence>
<keyword evidence="2" id="KW-1185">Reference proteome</keyword>
<accession>A0ABP5L5L5</accession>
<gene>
    <name evidence="1" type="ORF">GCM10009727_38590</name>
</gene>
<evidence type="ECO:0000313" key="1">
    <source>
        <dbReference type="EMBL" id="GAA2141171.1"/>
    </source>
</evidence>
<dbReference type="Proteomes" id="UP001501020">
    <property type="component" value="Unassembled WGS sequence"/>
</dbReference>
<name>A0ABP5L5L5_9ACTN</name>